<dbReference type="PANTHER" id="PTHR30537">
    <property type="entry name" value="HTH-TYPE TRANSCRIPTIONAL REGULATOR"/>
    <property type="match status" value="1"/>
</dbReference>
<dbReference type="InterPro" id="IPR005119">
    <property type="entry name" value="LysR_subst-bd"/>
</dbReference>
<organism evidence="7 8">
    <name type="scientific">Yersinia canariae</name>
    <dbReference type="NCBI Taxonomy" id="2607663"/>
    <lineage>
        <taxon>Bacteria</taxon>
        <taxon>Pseudomonadati</taxon>
        <taxon>Pseudomonadota</taxon>
        <taxon>Gammaproteobacteria</taxon>
        <taxon>Enterobacterales</taxon>
        <taxon>Yersiniaceae</taxon>
        <taxon>Yersinia</taxon>
    </lineage>
</organism>
<evidence type="ECO:0000313" key="8">
    <source>
        <dbReference type="Proteomes" id="UP000464402"/>
    </source>
</evidence>
<dbReference type="InterPro" id="IPR036390">
    <property type="entry name" value="WH_DNA-bd_sf"/>
</dbReference>
<keyword evidence="4" id="KW-0238">DNA-binding</keyword>
<dbReference type="PROSITE" id="PS50931">
    <property type="entry name" value="HTH_LYSR"/>
    <property type="match status" value="1"/>
</dbReference>
<dbReference type="Gene3D" id="1.10.10.10">
    <property type="entry name" value="Winged helix-like DNA-binding domain superfamily/Winged helix DNA-binding domain"/>
    <property type="match status" value="1"/>
</dbReference>
<dbReference type="EMBL" id="CP043727">
    <property type="protein sequence ID" value="QHB31945.1"/>
    <property type="molecule type" value="Genomic_DNA"/>
</dbReference>
<dbReference type="FunFam" id="1.10.10.10:FF:000001">
    <property type="entry name" value="LysR family transcriptional regulator"/>
    <property type="match status" value="1"/>
</dbReference>
<dbReference type="AlphaFoldDB" id="A0A857EYQ1"/>
<accession>A0A857EYQ1</accession>
<dbReference type="GO" id="GO:0006351">
    <property type="term" value="P:DNA-templated transcription"/>
    <property type="evidence" value="ECO:0007669"/>
    <property type="project" value="TreeGrafter"/>
</dbReference>
<dbReference type="Gene3D" id="3.40.190.290">
    <property type="match status" value="1"/>
</dbReference>
<dbReference type="Pfam" id="PF00126">
    <property type="entry name" value="HTH_1"/>
    <property type="match status" value="1"/>
</dbReference>
<name>A0A857EYQ1_9GAMM</name>
<dbReference type="GO" id="GO:0003700">
    <property type="term" value="F:DNA-binding transcription factor activity"/>
    <property type="evidence" value="ECO:0007669"/>
    <property type="project" value="InterPro"/>
</dbReference>
<dbReference type="PANTHER" id="PTHR30537:SF5">
    <property type="entry name" value="HTH-TYPE TRANSCRIPTIONAL ACTIVATOR TTDR-RELATED"/>
    <property type="match status" value="1"/>
</dbReference>
<proteinExistence type="inferred from homology"/>
<protein>
    <submittedName>
        <fullName evidence="7">LysR family transcriptional regulator</fullName>
    </submittedName>
</protein>
<dbReference type="InterPro" id="IPR000847">
    <property type="entry name" value="LysR_HTH_N"/>
</dbReference>
<evidence type="ECO:0000259" key="6">
    <source>
        <dbReference type="PROSITE" id="PS50931"/>
    </source>
</evidence>
<keyword evidence="5" id="KW-0804">Transcription</keyword>
<evidence type="ECO:0000256" key="3">
    <source>
        <dbReference type="ARBA" id="ARBA00023015"/>
    </source>
</evidence>
<dbReference type="FunFam" id="3.40.190.290:FF:000001">
    <property type="entry name" value="Transcriptional regulator, LysR family"/>
    <property type="match status" value="1"/>
</dbReference>
<gene>
    <name evidence="7" type="ORF">F0T03_07085</name>
</gene>
<keyword evidence="8" id="KW-1185">Reference proteome</keyword>
<dbReference type="RefSeq" id="WP_159677560.1">
    <property type="nucleotide sequence ID" value="NZ_CP043727.1"/>
</dbReference>
<dbReference type="KEGG" id="yca:F0T03_07085"/>
<feature type="domain" description="HTH lysR-type" evidence="6">
    <location>
        <begin position="1"/>
        <end position="59"/>
    </location>
</feature>
<evidence type="ECO:0000256" key="4">
    <source>
        <dbReference type="ARBA" id="ARBA00023125"/>
    </source>
</evidence>
<dbReference type="GO" id="GO:0043565">
    <property type="term" value="F:sequence-specific DNA binding"/>
    <property type="evidence" value="ECO:0007669"/>
    <property type="project" value="TreeGrafter"/>
</dbReference>
<dbReference type="Proteomes" id="UP000464402">
    <property type="component" value="Chromosome"/>
</dbReference>
<sequence length="298" mass="32995">MDRLHSMAVFIKVVDCGSLATASEQLNMSSQMAGKHVAFLENRLGTRLLNRTTRKQSLTEIGTLFYERCKIVLAEAEAAESIAYELSATPRGRLRINAPVTFGAYSLAPLITRYLREYPQVHVDLTLNDRFVDLIDEGYEAVIRLGALKDSSLIARSLAPYRLIACASPQYLSARGLPLVPEDLTTHECLGFTYWSNPPERGWHFTKDGQLHAVQVNGRLQVNDATALLSAALNDGGIILGAEVVLKNYLASGQLVQVLAGYEAPSRQMHILFAAHRRPTPKLRSFIDFVVAEFGHQN</sequence>
<dbReference type="SUPFAM" id="SSF53850">
    <property type="entry name" value="Periplasmic binding protein-like II"/>
    <property type="match status" value="1"/>
</dbReference>
<comment type="similarity">
    <text evidence="1">Belongs to the LysR transcriptional regulatory family.</text>
</comment>
<dbReference type="InterPro" id="IPR036388">
    <property type="entry name" value="WH-like_DNA-bd_sf"/>
</dbReference>
<keyword evidence="3" id="KW-0805">Transcription regulation</keyword>
<evidence type="ECO:0000256" key="1">
    <source>
        <dbReference type="ARBA" id="ARBA00009437"/>
    </source>
</evidence>
<dbReference type="CDD" id="cd08477">
    <property type="entry name" value="PBP2_CrgA_like_8"/>
    <property type="match status" value="1"/>
</dbReference>
<keyword evidence="2" id="KW-0678">Repressor</keyword>
<evidence type="ECO:0000256" key="2">
    <source>
        <dbReference type="ARBA" id="ARBA00022491"/>
    </source>
</evidence>
<reference evidence="8" key="1">
    <citation type="submission" date="2019-09" db="EMBL/GenBank/DDBJ databases">
        <title>Yersinia canariae sp. nov., isolated from a human yersiniosis case.</title>
        <authorList>
            <person name="Nguyen S.V."/>
            <person name="Greig D."/>
            <person name="Hurley D."/>
            <person name="Cao Y."/>
            <person name="McCabe E."/>
            <person name="Mitchell M."/>
            <person name="Jenkins C."/>
            <person name="Fanning S."/>
        </authorList>
    </citation>
    <scope>NUCLEOTIDE SEQUENCE [LARGE SCALE GENOMIC DNA]</scope>
    <source>
        <strain evidence="8">NCTC 14382</strain>
    </source>
</reference>
<dbReference type="InterPro" id="IPR058163">
    <property type="entry name" value="LysR-type_TF_proteobact-type"/>
</dbReference>
<evidence type="ECO:0000313" key="7">
    <source>
        <dbReference type="EMBL" id="QHB31945.1"/>
    </source>
</evidence>
<dbReference type="SUPFAM" id="SSF46785">
    <property type="entry name" value="Winged helix' DNA-binding domain"/>
    <property type="match status" value="1"/>
</dbReference>
<evidence type="ECO:0000256" key="5">
    <source>
        <dbReference type="ARBA" id="ARBA00023163"/>
    </source>
</evidence>
<dbReference type="Pfam" id="PF03466">
    <property type="entry name" value="LysR_substrate"/>
    <property type="match status" value="1"/>
</dbReference>